<sequence>MHTYQVNVTRDDRWWMIEVPELAGYTDAEGRTNLSTVTQARRLNEVPGTAVDFICTVTDSAPSKVGVHITIEVDGIDVSAAAAKVAHDRELAERHAAAAQEQAKKLARDLAAHGVAVRDVGEVLGLSFQRAQQLISTSAS</sequence>
<protein>
    <submittedName>
        <fullName evidence="1">Gp30</fullName>
    </submittedName>
</protein>
<organism evidence="1 2">
    <name type="scientific">Mycolicibacterium brisbanense</name>
    <dbReference type="NCBI Taxonomy" id="146020"/>
    <lineage>
        <taxon>Bacteria</taxon>
        <taxon>Bacillati</taxon>
        <taxon>Actinomycetota</taxon>
        <taxon>Actinomycetes</taxon>
        <taxon>Mycobacteriales</taxon>
        <taxon>Mycobacteriaceae</taxon>
        <taxon>Mycolicibacterium</taxon>
    </lineage>
</organism>
<name>A0A100W6Q7_9MYCO</name>
<accession>A0A100W6Q7</accession>
<dbReference type="EMBL" id="BCSX01000056">
    <property type="protein sequence ID" value="GAS92707.1"/>
    <property type="molecule type" value="Genomic_DNA"/>
</dbReference>
<evidence type="ECO:0000313" key="2">
    <source>
        <dbReference type="Proteomes" id="UP000069620"/>
    </source>
</evidence>
<dbReference type="RefSeq" id="WP_062832260.1">
    <property type="nucleotide sequence ID" value="NZ_BCSX01000056.1"/>
</dbReference>
<gene>
    <name evidence="1" type="ORF">RMCB_6803</name>
</gene>
<reference evidence="2" key="1">
    <citation type="journal article" date="2016" name="Genome Announc.">
        <title>Draft Genome Sequences of Five Rapidly Growing Mycobacterium Species, M. thermoresistibile, M. fortuitum subsp. acetamidolyticum, M. canariasense, M. brisbanense, and M. novocastrense.</title>
        <authorList>
            <person name="Katahira K."/>
            <person name="Ogura Y."/>
            <person name="Gotoh Y."/>
            <person name="Hayashi T."/>
        </authorList>
    </citation>
    <scope>NUCLEOTIDE SEQUENCE [LARGE SCALE GENOMIC DNA]</scope>
    <source>
        <strain evidence="2">JCM15654</strain>
    </source>
</reference>
<dbReference type="AlphaFoldDB" id="A0A100W6Q7"/>
<keyword evidence="2" id="KW-1185">Reference proteome</keyword>
<dbReference type="Proteomes" id="UP000069620">
    <property type="component" value="Unassembled WGS sequence"/>
</dbReference>
<comment type="caution">
    <text evidence="1">The sequence shown here is derived from an EMBL/GenBank/DDBJ whole genome shotgun (WGS) entry which is preliminary data.</text>
</comment>
<evidence type="ECO:0000313" key="1">
    <source>
        <dbReference type="EMBL" id="GAS92707.1"/>
    </source>
</evidence>
<dbReference type="OrthoDB" id="5772641at2"/>
<reference evidence="2" key="2">
    <citation type="submission" date="2016-02" db="EMBL/GenBank/DDBJ databases">
        <title>Draft genome sequence of five rapidly growing Mycobacterium species.</title>
        <authorList>
            <person name="Katahira K."/>
            <person name="Gotou Y."/>
            <person name="Iida K."/>
            <person name="Ogura Y."/>
            <person name="Hayashi T."/>
        </authorList>
    </citation>
    <scope>NUCLEOTIDE SEQUENCE [LARGE SCALE GENOMIC DNA]</scope>
    <source>
        <strain evidence="2">JCM15654</strain>
    </source>
</reference>
<proteinExistence type="predicted"/>